<protein>
    <submittedName>
        <fullName evidence="2">DNA invertase Pin-like site-specific DNA recombinase</fullName>
    </submittedName>
</protein>
<dbReference type="Proteomes" id="UP000238071">
    <property type="component" value="Unassembled WGS sequence"/>
</dbReference>
<dbReference type="InterPro" id="IPR050639">
    <property type="entry name" value="SSR_resolvase"/>
</dbReference>
<dbReference type="GO" id="GO:0000150">
    <property type="term" value="F:DNA strand exchange activity"/>
    <property type="evidence" value="ECO:0007669"/>
    <property type="project" value="InterPro"/>
</dbReference>
<dbReference type="Pfam" id="PF00239">
    <property type="entry name" value="Resolvase"/>
    <property type="match status" value="1"/>
</dbReference>
<dbReference type="GO" id="GO:0003677">
    <property type="term" value="F:DNA binding"/>
    <property type="evidence" value="ECO:0007669"/>
    <property type="project" value="InterPro"/>
</dbReference>
<evidence type="ECO:0000313" key="3">
    <source>
        <dbReference type="Proteomes" id="UP000238071"/>
    </source>
</evidence>
<dbReference type="PROSITE" id="PS51736">
    <property type="entry name" value="RECOMBINASES_3"/>
    <property type="match status" value="1"/>
</dbReference>
<dbReference type="SUPFAM" id="SSF53041">
    <property type="entry name" value="Resolvase-like"/>
    <property type="match status" value="1"/>
</dbReference>
<reference evidence="2 3" key="1">
    <citation type="submission" date="2018-02" db="EMBL/GenBank/DDBJ databases">
        <title>Subsurface microbial communities from deep shales in Ohio and West Virginia, USA.</title>
        <authorList>
            <person name="Wrighton K."/>
        </authorList>
    </citation>
    <scope>NUCLEOTIDE SEQUENCE [LARGE SCALE GENOMIC DNA]</scope>
    <source>
        <strain evidence="2 3">OWC-G53F</strain>
    </source>
</reference>
<comment type="caution">
    <text evidence="2">The sequence shown here is derived from an EMBL/GenBank/DDBJ whole genome shotgun (WGS) entry which is preliminary data.</text>
</comment>
<dbReference type="EMBL" id="PTIY01000002">
    <property type="protein sequence ID" value="PPK73272.1"/>
    <property type="molecule type" value="Genomic_DNA"/>
</dbReference>
<dbReference type="RefSeq" id="WP_104422528.1">
    <property type="nucleotide sequence ID" value="NZ_PTIY01000002.1"/>
</dbReference>
<dbReference type="PANTHER" id="PTHR30461:SF19">
    <property type="entry name" value="SITE-SPECIFIC RECOMBINASE RESOLVASE FAMILY"/>
    <property type="match status" value="1"/>
</dbReference>
<keyword evidence="3" id="KW-1185">Reference proteome</keyword>
<evidence type="ECO:0000313" key="2">
    <source>
        <dbReference type="EMBL" id="PPK73272.1"/>
    </source>
</evidence>
<organism evidence="2 3">
    <name type="scientific">Methylobacter tundripaludum</name>
    <dbReference type="NCBI Taxonomy" id="173365"/>
    <lineage>
        <taxon>Bacteria</taxon>
        <taxon>Pseudomonadati</taxon>
        <taxon>Pseudomonadota</taxon>
        <taxon>Gammaproteobacteria</taxon>
        <taxon>Methylococcales</taxon>
        <taxon>Methylococcaceae</taxon>
        <taxon>Methylobacter</taxon>
    </lineage>
</organism>
<proteinExistence type="predicted"/>
<gene>
    <name evidence="2" type="ORF">B0F88_102252</name>
</gene>
<dbReference type="InterPro" id="IPR006119">
    <property type="entry name" value="Resolv_N"/>
</dbReference>
<dbReference type="Gene3D" id="1.10.10.60">
    <property type="entry name" value="Homeodomain-like"/>
    <property type="match status" value="1"/>
</dbReference>
<sequence>MPSQTASSARKTVAYLPQVSTCAQNLEKNKTDILHFANQHDLGKVHFTEEIVAGGIPWRERQIARLLGELQANDVIIVTELSRLGRSMLECMEILSLVTFKGIYVYSVKGNWQLDQSLQSKISLAFSMATEIERDLISYKIKKGLCRKKAQGIKIGRPKGPGKSKLDAFRAEIERLLENGMTKKAIAERYNTTGANLSNWMKKHGLKKTKISRFSKS</sequence>
<name>A0A2S6H707_9GAMM</name>
<evidence type="ECO:0000259" key="1">
    <source>
        <dbReference type="PROSITE" id="PS51736"/>
    </source>
</evidence>
<dbReference type="Gene3D" id="3.40.50.1390">
    <property type="entry name" value="Resolvase, N-terminal catalytic domain"/>
    <property type="match status" value="1"/>
</dbReference>
<dbReference type="SMART" id="SM00857">
    <property type="entry name" value="Resolvase"/>
    <property type="match status" value="1"/>
</dbReference>
<dbReference type="PANTHER" id="PTHR30461">
    <property type="entry name" value="DNA-INVERTASE FROM LAMBDOID PROPHAGE"/>
    <property type="match status" value="1"/>
</dbReference>
<feature type="domain" description="Resolvase/invertase-type recombinase catalytic" evidence="1">
    <location>
        <begin position="12"/>
        <end position="152"/>
    </location>
</feature>
<accession>A0A2S6H707</accession>
<dbReference type="OrthoDB" id="9786476at2"/>
<dbReference type="InterPro" id="IPR036162">
    <property type="entry name" value="Resolvase-like_N_sf"/>
</dbReference>
<dbReference type="AlphaFoldDB" id="A0A2S6H707"/>